<reference evidence="5" key="1">
    <citation type="submission" date="2023-07" db="EMBL/GenBank/DDBJ databases">
        <title>Characterization of two Paracoccaceae strains isolated from Phycosphere and proposal of Xinfangfangia lacusdiani sp. nov.</title>
        <authorList>
            <person name="Deng Y."/>
            <person name="Zhang Y.Q."/>
        </authorList>
    </citation>
    <scope>NUCLEOTIDE SEQUENCE [LARGE SCALE GENOMIC DNA]</scope>
    <source>
        <strain evidence="5">CPCC 101403</strain>
    </source>
</reference>
<accession>A0ABU3EBD3</accession>
<feature type="domain" description="6-phosphogluconate dehydrogenase NADP-binding" evidence="2">
    <location>
        <begin position="9"/>
        <end position="130"/>
    </location>
</feature>
<proteinExistence type="predicted"/>
<dbReference type="Pfam" id="PF03446">
    <property type="entry name" value="NAD_binding_2"/>
    <property type="match status" value="1"/>
</dbReference>
<organism evidence="4 5">
    <name type="scientific">Paracoccus broussonetiae</name>
    <dbReference type="NCBI Taxonomy" id="3075834"/>
    <lineage>
        <taxon>Bacteria</taxon>
        <taxon>Pseudomonadati</taxon>
        <taxon>Pseudomonadota</taxon>
        <taxon>Alphaproteobacteria</taxon>
        <taxon>Rhodobacterales</taxon>
        <taxon>Paracoccaceae</taxon>
        <taxon>Paracoccus</taxon>
    </lineage>
</organism>
<evidence type="ECO:0000259" key="2">
    <source>
        <dbReference type="Pfam" id="PF03446"/>
    </source>
</evidence>
<evidence type="ECO:0000259" key="3">
    <source>
        <dbReference type="Pfam" id="PF09130"/>
    </source>
</evidence>
<comment type="caution">
    <text evidence="4">The sequence shown here is derived from an EMBL/GenBank/DDBJ whole genome shotgun (WGS) entry which is preliminary data.</text>
</comment>
<dbReference type="InterPro" id="IPR013328">
    <property type="entry name" value="6PGD_dom2"/>
</dbReference>
<dbReference type="InterPro" id="IPR036291">
    <property type="entry name" value="NAD(P)-bd_dom_sf"/>
</dbReference>
<evidence type="ECO:0000256" key="1">
    <source>
        <dbReference type="ARBA" id="ARBA00023002"/>
    </source>
</evidence>
<dbReference type="SUPFAM" id="SSF51735">
    <property type="entry name" value="NAD(P)-binding Rossmann-fold domains"/>
    <property type="match status" value="1"/>
</dbReference>
<dbReference type="InterPro" id="IPR006115">
    <property type="entry name" value="6PGDH_NADP-bd"/>
</dbReference>
<sequence>MTQDDAPRLAFIGFGEAAEAFATGWGAEAARRVRAYDLKSEDPALAELPRARAARCGVLLSPDRASALTGAQAVFCLVTADRAVEAAAQSAAYLAPGAFWLDGNSCSPGAKRKAAEIVEGVGARYVDVAIMAPVHPRLHLTPLLIAGPHVNSARLPLSGLGMQAEIAGPAVGDASSIKMIRSVMVKGMEALTAECLLAARRAGVEEQVLASLKASNPAIEWSRQAAYNLERMLVHGRRRAAEMREVAVTLAELGLPNGLASATTDWQQRIGELDLPPGRDEFLHRADMILDALARGGPLSPSS</sequence>
<feature type="domain" description="Phosphogluconate dehydrogenase NAD-binding putative C-terminal" evidence="3">
    <location>
        <begin position="199"/>
        <end position="270"/>
    </location>
</feature>
<evidence type="ECO:0000313" key="5">
    <source>
        <dbReference type="Proteomes" id="UP001251085"/>
    </source>
</evidence>
<dbReference type="Gene3D" id="1.10.1040.10">
    <property type="entry name" value="N-(1-d-carboxylethyl)-l-norvaline Dehydrogenase, domain 2"/>
    <property type="match status" value="1"/>
</dbReference>
<protein>
    <submittedName>
        <fullName evidence="4">DUF1932 domain-containing protein</fullName>
    </submittedName>
</protein>
<dbReference type="Pfam" id="PF09130">
    <property type="entry name" value="DUF1932"/>
    <property type="match status" value="1"/>
</dbReference>
<dbReference type="InterPro" id="IPR015814">
    <property type="entry name" value="Pgluconate_DH_NAD-bd_C"/>
</dbReference>
<dbReference type="PIRSF" id="PIRSF000103">
    <property type="entry name" value="HIBADH"/>
    <property type="match status" value="1"/>
</dbReference>
<dbReference type="Gene3D" id="3.40.50.720">
    <property type="entry name" value="NAD(P)-binding Rossmann-like Domain"/>
    <property type="match status" value="1"/>
</dbReference>
<keyword evidence="5" id="KW-1185">Reference proteome</keyword>
<dbReference type="InterPro" id="IPR015815">
    <property type="entry name" value="HIBADH-related"/>
</dbReference>
<name>A0ABU3EBD3_9RHOB</name>
<evidence type="ECO:0000313" key="4">
    <source>
        <dbReference type="EMBL" id="MDT1060785.1"/>
    </source>
</evidence>
<dbReference type="InterPro" id="IPR008927">
    <property type="entry name" value="6-PGluconate_DH-like_C_sf"/>
</dbReference>
<dbReference type="Proteomes" id="UP001251085">
    <property type="component" value="Unassembled WGS sequence"/>
</dbReference>
<dbReference type="RefSeq" id="WP_311757891.1">
    <property type="nucleotide sequence ID" value="NZ_JAVRQI010000002.1"/>
</dbReference>
<dbReference type="EMBL" id="JAVRQI010000002">
    <property type="protein sequence ID" value="MDT1060785.1"/>
    <property type="molecule type" value="Genomic_DNA"/>
</dbReference>
<dbReference type="SUPFAM" id="SSF48179">
    <property type="entry name" value="6-phosphogluconate dehydrogenase C-terminal domain-like"/>
    <property type="match status" value="1"/>
</dbReference>
<gene>
    <name evidence="4" type="ORF">RM190_02880</name>
</gene>
<keyword evidence="1" id="KW-0560">Oxidoreductase</keyword>